<dbReference type="RefSeq" id="WP_093131438.1">
    <property type="nucleotide sequence ID" value="NZ_FOHJ01000001.1"/>
</dbReference>
<protein>
    <submittedName>
        <fullName evidence="2">Uncharacterized protein</fullName>
    </submittedName>
</protein>
<dbReference type="AlphaFoldDB" id="A0A1H9Z7Y0"/>
<evidence type="ECO:0000313" key="3">
    <source>
        <dbReference type="Proteomes" id="UP000199095"/>
    </source>
</evidence>
<evidence type="ECO:0000313" key="2">
    <source>
        <dbReference type="EMBL" id="SES77185.1"/>
    </source>
</evidence>
<dbReference type="EMBL" id="FOHJ01000001">
    <property type="protein sequence ID" value="SES77185.1"/>
    <property type="molecule type" value="Genomic_DNA"/>
</dbReference>
<sequence>MCGGVSAEIKKLNSKMETVLKEYDEAEEAFKKIENKQLTKDIRKIRSKIKKESIKVQSNNEVNFNQAFGKVHIDSKTRYIFLPIEVENPEFQLKGVVIELKNNNRVNGVMEINLEANKEDEKGTIKTWENGELVKNETMKLPEEAFQSVTTESPVNVSVGPSKVNAETLGDRWNTFSDCLDSQGVSYALITLAGAICGGACGVTWGAGCAPCFYGLSFISGGVIGHCFQKALQ</sequence>
<name>A0A1H9Z7Y0_9BACI</name>
<keyword evidence="1" id="KW-0175">Coiled coil</keyword>
<proteinExistence type="predicted"/>
<keyword evidence="3" id="KW-1185">Reference proteome</keyword>
<evidence type="ECO:0000256" key="1">
    <source>
        <dbReference type="SAM" id="Coils"/>
    </source>
</evidence>
<gene>
    <name evidence="2" type="ORF">SAMN05421676_101410</name>
</gene>
<dbReference type="Proteomes" id="UP000199095">
    <property type="component" value="Unassembled WGS sequence"/>
</dbReference>
<dbReference type="OrthoDB" id="10005557at2"/>
<accession>A0A1H9Z7Y0</accession>
<reference evidence="3" key="1">
    <citation type="submission" date="2016-10" db="EMBL/GenBank/DDBJ databases">
        <authorList>
            <person name="Varghese N."/>
            <person name="Submissions S."/>
        </authorList>
    </citation>
    <scope>NUCLEOTIDE SEQUENCE [LARGE SCALE GENOMIC DNA]</scope>
    <source>
        <strain evidence="3">CGMCC 1.3566</strain>
    </source>
</reference>
<feature type="coiled-coil region" evidence="1">
    <location>
        <begin position="9"/>
        <end position="55"/>
    </location>
</feature>
<dbReference type="STRING" id="237682.SAMN05421676_101410"/>
<organism evidence="2 3">
    <name type="scientific">Salinibacillus kushneri</name>
    <dbReference type="NCBI Taxonomy" id="237682"/>
    <lineage>
        <taxon>Bacteria</taxon>
        <taxon>Bacillati</taxon>
        <taxon>Bacillota</taxon>
        <taxon>Bacilli</taxon>
        <taxon>Bacillales</taxon>
        <taxon>Bacillaceae</taxon>
        <taxon>Salinibacillus</taxon>
    </lineage>
</organism>